<evidence type="ECO:0000256" key="1">
    <source>
        <dbReference type="SAM" id="MobiDB-lite"/>
    </source>
</evidence>
<evidence type="ECO:0008006" key="4">
    <source>
        <dbReference type="Google" id="ProtNLM"/>
    </source>
</evidence>
<dbReference type="EMBL" id="KN831789">
    <property type="protein sequence ID" value="KIM38684.1"/>
    <property type="molecule type" value="Genomic_DNA"/>
</dbReference>
<dbReference type="AlphaFoldDB" id="A0A0C3C352"/>
<keyword evidence="3" id="KW-1185">Reference proteome</keyword>
<feature type="compositionally biased region" description="Basic and acidic residues" evidence="1">
    <location>
        <begin position="194"/>
        <end position="213"/>
    </location>
</feature>
<dbReference type="Proteomes" id="UP000053424">
    <property type="component" value="Unassembled WGS sequence"/>
</dbReference>
<feature type="region of interest" description="Disordered" evidence="1">
    <location>
        <begin position="185"/>
        <end position="213"/>
    </location>
</feature>
<reference evidence="3" key="2">
    <citation type="submission" date="2015-01" db="EMBL/GenBank/DDBJ databases">
        <title>Evolutionary Origins and Diversification of the Mycorrhizal Mutualists.</title>
        <authorList>
            <consortium name="DOE Joint Genome Institute"/>
            <consortium name="Mycorrhizal Genomics Consortium"/>
            <person name="Kohler A."/>
            <person name="Kuo A."/>
            <person name="Nagy L.G."/>
            <person name="Floudas D."/>
            <person name="Copeland A."/>
            <person name="Barry K.W."/>
            <person name="Cichocki N."/>
            <person name="Veneault-Fourrey C."/>
            <person name="LaButti K."/>
            <person name="Lindquist E.A."/>
            <person name="Lipzen A."/>
            <person name="Lundell T."/>
            <person name="Morin E."/>
            <person name="Murat C."/>
            <person name="Riley R."/>
            <person name="Ohm R."/>
            <person name="Sun H."/>
            <person name="Tunlid A."/>
            <person name="Henrissat B."/>
            <person name="Grigoriev I.V."/>
            <person name="Hibbett D.S."/>
            <person name="Martin F."/>
        </authorList>
    </citation>
    <scope>NUCLEOTIDE SEQUENCE [LARGE SCALE GENOMIC DNA]</scope>
    <source>
        <strain evidence="3">h7</strain>
    </source>
</reference>
<evidence type="ECO:0000313" key="3">
    <source>
        <dbReference type="Proteomes" id="UP000053424"/>
    </source>
</evidence>
<evidence type="ECO:0000313" key="2">
    <source>
        <dbReference type="EMBL" id="KIM38684.1"/>
    </source>
</evidence>
<reference evidence="2 3" key="1">
    <citation type="submission" date="2014-04" db="EMBL/GenBank/DDBJ databases">
        <authorList>
            <consortium name="DOE Joint Genome Institute"/>
            <person name="Kuo A."/>
            <person name="Gay G."/>
            <person name="Dore J."/>
            <person name="Kohler A."/>
            <person name="Nagy L.G."/>
            <person name="Floudas D."/>
            <person name="Copeland A."/>
            <person name="Barry K.W."/>
            <person name="Cichocki N."/>
            <person name="Veneault-Fourrey C."/>
            <person name="LaButti K."/>
            <person name="Lindquist E.A."/>
            <person name="Lipzen A."/>
            <person name="Lundell T."/>
            <person name="Morin E."/>
            <person name="Murat C."/>
            <person name="Sun H."/>
            <person name="Tunlid A."/>
            <person name="Henrissat B."/>
            <person name="Grigoriev I.V."/>
            <person name="Hibbett D.S."/>
            <person name="Martin F."/>
            <person name="Nordberg H.P."/>
            <person name="Cantor M.N."/>
            <person name="Hua S.X."/>
        </authorList>
    </citation>
    <scope>NUCLEOTIDE SEQUENCE [LARGE SCALE GENOMIC DNA]</scope>
    <source>
        <strain evidence="3">h7</strain>
    </source>
</reference>
<gene>
    <name evidence="2" type="ORF">M413DRAFT_447642</name>
</gene>
<accession>A0A0C3C352</accession>
<dbReference type="SUPFAM" id="SSF81383">
    <property type="entry name" value="F-box domain"/>
    <property type="match status" value="1"/>
</dbReference>
<name>A0A0C3C352_HEBCY</name>
<organism evidence="2 3">
    <name type="scientific">Hebeloma cylindrosporum</name>
    <dbReference type="NCBI Taxonomy" id="76867"/>
    <lineage>
        <taxon>Eukaryota</taxon>
        <taxon>Fungi</taxon>
        <taxon>Dikarya</taxon>
        <taxon>Basidiomycota</taxon>
        <taxon>Agaricomycotina</taxon>
        <taxon>Agaricomycetes</taxon>
        <taxon>Agaricomycetidae</taxon>
        <taxon>Agaricales</taxon>
        <taxon>Agaricineae</taxon>
        <taxon>Hymenogastraceae</taxon>
        <taxon>Hebeloma</taxon>
    </lineage>
</organism>
<dbReference type="OrthoDB" id="2788229at2759"/>
<sequence length="407" mass="46504">MPVHSRVVFPRELTDTILDNLSDDYTSLNSCALVCRAWKPSSQRALFRSVKFEHVKMDAFDRSMTTLSKVLKENPELAKLVRKIRLQWSMSNVISFLKQVPELPMVEQLELRYISFISWADEAVEAARSILAWPSVKRLKLTDTTFEDMEQFCKVLIHCGVNVDVVHFHRLSIIKGKTIRTRFWAPDSDDENSSDEKEKEQPSPRYERDAPRAKVRTLDIARGSPSMIASWMSGPDSPFDLSELKSLRYEEDVPNPQFDALNKLLAICRQRLEHLEIYCPRDIVKKGNVDISTATLPSLKCLVISGIGPYSLANAILFLSQLSSNSGINKLILKFTFGNMTVYNNDEPPKGWRDLDAAVDNAPLLHLETIEILLPRRSNHSDENVFKMCKYRLPKVMEKSICTLTIL</sequence>
<dbReference type="InterPro" id="IPR036047">
    <property type="entry name" value="F-box-like_dom_sf"/>
</dbReference>
<dbReference type="HOGENOM" id="CLU_036316_4_1_1"/>
<protein>
    <recommendedName>
        <fullName evidence="4">F-box domain-containing protein</fullName>
    </recommendedName>
</protein>
<proteinExistence type="predicted"/>